<keyword evidence="2" id="KW-1185">Reference proteome</keyword>
<dbReference type="InterPro" id="IPR008974">
    <property type="entry name" value="TRAF-like"/>
</dbReference>
<dbReference type="SUPFAM" id="SSF49599">
    <property type="entry name" value="TRAF domain-like"/>
    <property type="match status" value="1"/>
</dbReference>
<dbReference type="OrthoDB" id="6416630at2759"/>
<comment type="caution">
    <text evidence="1">The sequence shown here is derived from an EMBL/GenBank/DDBJ whole genome shotgun (WGS) entry which is preliminary data.</text>
</comment>
<dbReference type="EMBL" id="BMAW01009427">
    <property type="protein sequence ID" value="GFT13787.1"/>
    <property type="molecule type" value="Genomic_DNA"/>
</dbReference>
<evidence type="ECO:0000313" key="2">
    <source>
        <dbReference type="Proteomes" id="UP000887013"/>
    </source>
</evidence>
<dbReference type="Gene3D" id="2.60.210.10">
    <property type="entry name" value="Apoptosis, Tumor Necrosis Factor Receptor Associated Protein 2, Chain A"/>
    <property type="match status" value="1"/>
</dbReference>
<sequence>MAHGGDVNIFPLELVKDIQIKNFSVVDKCKDAREYFVVRGDEFPAIFCVTVYPNGLSSKYQESISVQFFKVLIDRDTSPYIQKHNVSWTLSIIDFNGDGHFYQSFSKDNVTGFPYNLVVTDFKKRSTVLEDADSLLLRDVLTVRCEFFCVSEMYVTKETLLGEHWLLTYNRVWAECIWNNVDGISSVENFDGFDDFYTIFAIRLNLEYDEDDTYGGVSLCRQMDTIIGTFLKILVTYVSYMNLTDLDSQLDAWAETVSTDKCRETYLKCNCIFHAYILIKEELRNEYKYHFSGKDLESCYHFFKKWFSIPLAKRRGLLVSHLNLRENYHESTMNDFDKLSLLAKKERSIVEEVIAKNMNILHFNNYEDGWNCIIDAMVYFLFDEDKLDIFENIIKYPIDKKMVNPVDIDSQMHLLYFLHNGDIKTESINELSKLYKLAHIHSVKNLMHLCSERMRPSVSQNAVSSLRKLFNHNDDNLWNMVKSFENLNKNE</sequence>
<gene>
    <name evidence="1" type="primary">AVEN_173287_1</name>
    <name evidence="1" type="ORF">NPIL_398771</name>
</gene>
<accession>A0A8X6NHP3</accession>
<name>A0A8X6NHP3_NEPPI</name>
<organism evidence="1 2">
    <name type="scientific">Nephila pilipes</name>
    <name type="common">Giant wood spider</name>
    <name type="synonym">Nephila maculata</name>
    <dbReference type="NCBI Taxonomy" id="299642"/>
    <lineage>
        <taxon>Eukaryota</taxon>
        <taxon>Metazoa</taxon>
        <taxon>Ecdysozoa</taxon>
        <taxon>Arthropoda</taxon>
        <taxon>Chelicerata</taxon>
        <taxon>Arachnida</taxon>
        <taxon>Araneae</taxon>
        <taxon>Araneomorphae</taxon>
        <taxon>Entelegynae</taxon>
        <taxon>Araneoidea</taxon>
        <taxon>Nephilidae</taxon>
        <taxon>Nephila</taxon>
    </lineage>
</organism>
<protein>
    <submittedName>
        <fullName evidence="1">Uncharacterized protein</fullName>
    </submittedName>
</protein>
<proteinExistence type="predicted"/>
<dbReference type="AlphaFoldDB" id="A0A8X6NHP3"/>
<reference evidence="1" key="1">
    <citation type="submission" date="2020-08" db="EMBL/GenBank/DDBJ databases">
        <title>Multicomponent nature underlies the extraordinary mechanical properties of spider dragline silk.</title>
        <authorList>
            <person name="Kono N."/>
            <person name="Nakamura H."/>
            <person name="Mori M."/>
            <person name="Yoshida Y."/>
            <person name="Ohtoshi R."/>
            <person name="Malay A.D."/>
            <person name="Moran D.A.P."/>
            <person name="Tomita M."/>
            <person name="Numata K."/>
            <person name="Arakawa K."/>
        </authorList>
    </citation>
    <scope>NUCLEOTIDE SEQUENCE</scope>
</reference>
<dbReference type="Proteomes" id="UP000887013">
    <property type="component" value="Unassembled WGS sequence"/>
</dbReference>
<evidence type="ECO:0000313" key="1">
    <source>
        <dbReference type="EMBL" id="GFT13787.1"/>
    </source>
</evidence>